<dbReference type="RefSeq" id="WP_048179941.1">
    <property type="nucleotide sequence ID" value="NZ_CP009508.1"/>
</dbReference>
<dbReference type="Pfam" id="PF13749">
    <property type="entry name" value="HATPase_c_4"/>
    <property type="match status" value="1"/>
</dbReference>
<keyword evidence="1" id="KW-0347">Helicase</keyword>
<dbReference type="Gene3D" id="3.30.565.60">
    <property type="match status" value="1"/>
</dbReference>
<gene>
    <name evidence="1" type="ORF">MSSAC_0707</name>
</gene>
<dbReference type="Pfam" id="PF13412">
    <property type="entry name" value="HTH_24"/>
    <property type="match status" value="1"/>
</dbReference>
<dbReference type="KEGG" id="msj:MSSAC_0707"/>
<keyword evidence="1" id="KW-0378">Hydrolase</keyword>
<proteinExistence type="predicted"/>
<sequence>MKYKAEISIFQQKIEELSFLPRNPTVARIFRVIRLSENAGSGFDKMFGGWKSYDEVEPEVSGEVDYYKIVFPLEKVTEIRDSNAPVNAPVNAPINAPVKLTISEEEILELIENDINITYDTIAESLGKNRTTIMRNIKKLKDRGILTRIGSDKTGHWIVIRK</sequence>
<keyword evidence="1" id="KW-0547">Nucleotide-binding</keyword>
<dbReference type="InterPro" id="IPR036388">
    <property type="entry name" value="WH-like_DNA-bd_sf"/>
</dbReference>
<dbReference type="SUPFAM" id="SSF46785">
    <property type="entry name" value="Winged helix' DNA-binding domain"/>
    <property type="match status" value="1"/>
</dbReference>
<protein>
    <submittedName>
        <fullName evidence="1">ATP-dependent DNA helicase recG</fullName>
        <ecNumber evidence="1">3.6.1.-</ecNumber>
    </submittedName>
</protein>
<dbReference type="InterPro" id="IPR036390">
    <property type="entry name" value="WH_DNA-bd_sf"/>
</dbReference>
<name>A0A0E3PLI6_9EURY</name>
<dbReference type="Gene3D" id="1.10.10.10">
    <property type="entry name" value="Winged helix-like DNA-binding domain superfamily/Winged helix DNA-binding domain"/>
    <property type="match status" value="1"/>
</dbReference>
<dbReference type="PATRIC" id="fig|1434118.4.peg.899"/>
<organism evidence="1 2">
    <name type="scientific">Methanosarcina siciliae C2J</name>
    <dbReference type="NCBI Taxonomy" id="1434118"/>
    <lineage>
        <taxon>Archaea</taxon>
        <taxon>Methanobacteriati</taxon>
        <taxon>Methanobacteriota</taxon>
        <taxon>Stenosarchaea group</taxon>
        <taxon>Methanomicrobia</taxon>
        <taxon>Methanosarcinales</taxon>
        <taxon>Methanosarcinaceae</taxon>
        <taxon>Methanosarcina</taxon>
    </lineage>
</organism>
<dbReference type="GeneID" id="24870262"/>
<keyword evidence="1" id="KW-0067">ATP-binding</keyword>
<dbReference type="EC" id="3.6.1.-" evidence="1"/>
<dbReference type="PANTHER" id="PTHR30595">
    <property type="entry name" value="GLPR-RELATED TRANSCRIPTIONAL REPRESSOR"/>
    <property type="match status" value="1"/>
</dbReference>
<reference evidence="1 2" key="1">
    <citation type="submission" date="2014-07" db="EMBL/GenBank/DDBJ databases">
        <title>Methanogenic archaea and the global carbon cycle.</title>
        <authorList>
            <person name="Henriksen J.R."/>
            <person name="Luke J."/>
            <person name="Reinhart S."/>
            <person name="Benedict M.N."/>
            <person name="Youngblut N.D."/>
            <person name="Metcalf M.E."/>
            <person name="Whitaker R.J."/>
            <person name="Metcalf W.W."/>
        </authorList>
    </citation>
    <scope>NUCLEOTIDE SEQUENCE [LARGE SCALE GENOMIC DNA]</scope>
    <source>
        <strain evidence="1 2">C2J</strain>
    </source>
</reference>
<dbReference type="GO" id="GO:0016787">
    <property type="term" value="F:hydrolase activity"/>
    <property type="evidence" value="ECO:0007669"/>
    <property type="project" value="UniProtKB-KW"/>
</dbReference>
<accession>A0A0E3PLI6</accession>
<dbReference type="PANTHER" id="PTHR30595:SF6">
    <property type="entry name" value="SCHLAFEN ALBA-2 DOMAIN-CONTAINING PROTEIN"/>
    <property type="match status" value="1"/>
</dbReference>
<dbReference type="EMBL" id="CP009508">
    <property type="protein sequence ID" value="AKB35297.1"/>
    <property type="molecule type" value="Genomic_DNA"/>
</dbReference>
<dbReference type="Proteomes" id="UP000033123">
    <property type="component" value="Chromosome"/>
</dbReference>
<dbReference type="HOGENOM" id="CLU_024970_5_4_2"/>
<dbReference type="InterPro" id="IPR038475">
    <property type="entry name" value="RecG_C_sf"/>
</dbReference>
<dbReference type="STRING" id="1434118.MSSAC_0707"/>
<evidence type="ECO:0000313" key="2">
    <source>
        <dbReference type="Proteomes" id="UP000033123"/>
    </source>
</evidence>
<dbReference type="GO" id="GO:0004386">
    <property type="term" value="F:helicase activity"/>
    <property type="evidence" value="ECO:0007669"/>
    <property type="project" value="UniProtKB-KW"/>
</dbReference>
<evidence type="ECO:0000313" key="1">
    <source>
        <dbReference type="EMBL" id="AKB35297.1"/>
    </source>
</evidence>
<dbReference type="AlphaFoldDB" id="A0A0E3PLI6"/>